<dbReference type="InterPro" id="IPR038577">
    <property type="entry name" value="GT10-like_C_sf"/>
</dbReference>
<dbReference type="PANTHER" id="PTHR11929">
    <property type="entry name" value="ALPHA- 1,3 -FUCOSYLTRANSFERASE"/>
    <property type="match status" value="1"/>
</dbReference>
<protein>
    <submittedName>
        <fullName evidence="6">Uncharacterized protein</fullName>
    </submittedName>
</protein>
<keyword evidence="2" id="KW-0328">Glycosyltransferase</keyword>
<feature type="domain" description="Alpha-(1,3)-fucosyltransferase FucT N-terminal" evidence="5">
    <location>
        <begin position="43"/>
        <end position="138"/>
    </location>
</feature>
<keyword evidence="7" id="KW-1185">Reference proteome</keyword>
<feature type="domain" description="Fucosyltransferase C-terminal" evidence="4">
    <location>
        <begin position="173"/>
        <end position="301"/>
    </location>
</feature>
<dbReference type="Gene3D" id="3.40.50.11650">
    <property type="entry name" value="Glycosyl transferase family 10, N-terminal domain"/>
    <property type="match status" value="1"/>
</dbReference>
<evidence type="ECO:0000259" key="5">
    <source>
        <dbReference type="Pfam" id="PF18025"/>
    </source>
</evidence>
<dbReference type="SUPFAM" id="SSF53756">
    <property type="entry name" value="UDP-Glycosyltransferase/glycogen phosphorylase"/>
    <property type="match status" value="1"/>
</dbReference>
<dbReference type="InterPro" id="IPR001503">
    <property type="entry name" value="Glyco_trans_10"/>
</dbReference>
<proteinExistence type="inferred from homology"/>
<dbReference type="GO" id="GO:0016020">
    <property type="term" value="C:membrane"/>
    <property type="evidence" value="ECO:0007669"/>
    <property type="project" value="InterPro"/>
</dbReference>
<dbReference type="OrthoDB" id="9791032at2"/>
<gene>
    <name evidence="6" type="ORF">EWE74_02200</name>
</gene>
<organism evidence="6 7">
    <name type="scientific">Sphingobacterium corticibacterium</name>
    <dbReference type="NCBI Taxonomy" id="2484746"/>
    <lineage>
        <taxon>Bacteria</taxon>
        <taxon>Pseudomonadati</taxon>
        <taxon>Bacteroidota</taxon>
        <taxon>Sphingobacteriia</taxon>
        <taxon>Sphingobacteriales</taxon>
        <taxon>Sphingobacteriaceae</taxon>
        <taxon>Sphingobacterium</taxon>
    </lineage>
</organism>
<reference evidence="6 7" key="1">
    <citation type="submission" date="2019-02" db="EMBL/GenBank/DDBJ databases">
        <authorList>
            <person name="Li Y."/>
        </authorList>
    </citation>
    <scope>NUCLEOTIDE SEQUENCE [LARGE SCALE GENOMIC DNA]</scope>
    <source>
        <strain evidence="6 7">30C10-4-7</strain>
    </source>
</reference>
<evidence type="ECO:0000313" key="7">
    <source>
        <dbReference type="Proteomes" id="UP000292855"/>
    </source>
</evidence>
<keyword evidence="3" id="KW-0808">Transferase</keyword>
<comment type="similarity">
    <text evidence="1">Belongs to the glycosyltransferase 10 family.</text>
</comment>
<evidence type="ECO:0000256" key="3">
    <source>
        <dbReference type="ARBA" id="ARBA00022679"/>
    </source>
</evidence>
<dbReference type="Gene3D" id="3.40.50.11660">
    <property type="entry name" value="Glycosyl transferase family 10, C-terminal domain"/>
    <property type="match status" value="1"/>
</dbReference>
<accession>A0A4Q6XPP3</accession>
<dbReference type="InterPro" id="IPR041058">
    <property type="entry name" value="FucT_N"/>
</dbReference>
<dbReference type="EMBL" id="SGIT01000001">
    <property type="protein sequence ID" value="RZF61675.1"/>
    <property type="molecule type" value="Genomic_DNA"/>
</dbReference>
<evidence type="ECO:0000256" key="2">
    <source>
        <dbReference type="ARBA" id="ARBA00022676"/>
    </source>
</evidence>
<dbReference type="Proteomes" id="UP000292855">
    <property type="component" value="Unassembled WGS sequence"/>
</dbReference>
<dbReference type="Pfam" id="PF00852">
    <property type="entry name" value="Glyco_transf_10"/>
    <property type="match status" value="1"/>
</dbReference>
<name>A0A4Q6XPP3_9SPHI</name>
<dbReference type="AlphaFoldDB" id="A0A4Q6XPP3"/>
<evidence type="ECO:0000259" key="4">
    <source>
        <dbReference type="Pfam" id="PF00852"/>
    </source>
</evidence>
<dbReference type="InterPro" id="IPR055270">
    <property type="entry name" value="Glyco_tran_10_C"/>
</dbReference>
<sequence length="332" mass="39072">MIKTYLRHIKRTITSYFKYLDTNKQFVKQPCRCYNYFPIDATKVQDTWLMDFVRHYHVVPDGSKLNFISVFGNKEIIHFVKRPRVFYTGENIHTDIVSKARFQYSHDYMAKCDLSIGFDYQVSFTNTSYIRLPIWVFYIIPFDADYAGIKAIIDRLNDPSTRRGNRDKFTAHIARHDNNGIRRKIITALQDIDHVDCAGMFMNNTNDLFEKFGDDKLIYLSTFKFNICPENSDTTGYTTEKVFESIQAGCIPVYWGSDNNPEPDILNPEAIILFDERNPKNTQAKIKELYDNPKVYEEFIQIPPFKENAAEVIWTWIEQLKREMKQLYKIGG</sequence>
<dbReference type="GO" id="GO:0008417">
    <property type="term" value="F:fucosyltransferase activity"/>
    <property type="evidence" value="ECO:0007669"/>
    <property type="project" value="InterPro"/>
</dbReference>
<evidence type="ECO:0000256" key="1">
    <source>
        <dbReference type="ARBA" id="ARBA00008919"/>
    </source>
</evidence>
<dbReference type="PANTHER" id="PTHR11929:SF194">
    <property type="entry name" value="ALPHA-(1,3)-FUCOSYLTRANSFERASE 10"/>
    <property type="match status" value="1"/>
</dbReference>
<comment type="caution">
    <text evidence="6">The sequence shown here is derived from an EMBL/GenBank/DDBJ whole genome shotgun (WGS) entry which is preliminary data.</text>
</comment>
<dbReference type="InterPro" id="IPR042574">
    <property type="entry name" value="FucT_N_sf"/>
</dbReference>
<evidence type="ECO:0000313" key="6">
    <source>
        <dbReference type="EMBL" id="RZF61675.1"/>
    </source>
</evidence>
<dbReference type="Pfam" id="PF18025">
    <property type="entry name" value="FucT_N"/>
    <property type="match status" value="1"/>
</dbReference>